<name>A0A8J7YFS4_9EURY</name>
<dbReference type="AlphaFoldDB" id="A0A8J7YFS4"/>
<evidence type="ECO:0000313" key="2">
    <source>
        <dbReference type="Proteomes" id="UP000783863"/>
    </source>
</evidence>
<gene>
    <name evidence="1" type="ORF">EGD98_02570</name>
</gene>
<reference evidence="1" key="1">
    <citation type="submission" date="2021-06" db="EMBL/GenBank/DDBJ databases">
        <title>Halomicroarcula sp. F24A a new haloarchaeum isolated from saline soil.</title>
        <authorList>
            <person name="Duran-Viseras A."/>
            <person name="Sanchez-Porro C."/>
            <person name="Ventosa A."/>
        </authorList>
    </citation>
    <scope>NUCLEOTIDE SEQUENCE</scope>
    <source>
        <strain evidence="1">F24A</strain>
    </source>
</reference>
<dbReference type="EMBL" id="RKLQ01000001">
    <property type="protein sequence ID" value="MBX0302551.1"/>
    <property type="molecule type" value="Genomic_DNA"/>
</dbReference>
<sequence length="52" mass="6184">MCQYCSYRFHDEWSALLSYDDVYQRAMGATSESTYGFHEEWDELREEVGYGA</sequence>
<keyword evidence="2" id="KW-1185">Reference proteome</keyword>
<dbReference type="Proteomes" id="UP000783863">
    <property type="component" value="Unassembled WGS sequence"/>
</dbReference>
<evidence type="ECO:0000313" key="1">
    <source>
        <dbReference type="EMBL" id="MBX0302551.1"/>
    </source>
</evidence>
<comment type="caution">
    <text evidence="1">The sequence shown here is derived from an EMBL/GenBank/DDBJ whole genome shotgun (WGS) entry which is preliminary data.</text>
</comment>
<dbReference type="RefSeq" id="WP_220586787.1">
    <property type="nucleotide sequence ID" value="NZ_RKLQ01000001.1"/>
</dbReference>
<protein>
    <submittedName>
        <fullName evidence="1">Uncharacterized protein</fullName>
    </submittedName>
</protein>
<proteinExistence type="predicted"/>
<organism evidence="1 2">
    <name type="scientific">Haloarcula salinisoli</name>
    <dbReference type="NCBI Taxonomy" id="2487746"/>
    <lineage>
        <taxon>Archaea</taxon>
        <taxon>Methanobacteriati</taxon>
        <taxon>Methanobacteriota</taxon>
        <taxon>Stenosarchaea group</taxon>
        <taxon>Halobacteria</taxon>
        <taxon>Halobacteriales</taxon>
        <taxon>Haloarculaceae</taxon>
        <taxon>Haloarcula</taxon>
    </lineage>
</organism>
<accession>A0A8J7YFS4</accession>